<feature type="domain" description="HTH gntR-type" evidence="5">
    <location>
        <begin position="18"/>
        <end position="88"/>
    </location>
</feature>
<evidence type="ECO:0000256" key="2">
    <source>
        <dbReference type="ARBA" id="ARBA00023125"/>
    </source>
</evidence>
<dbReference type="SMART" id="SM00345">
    <property type="entry name" value="HTH_GNTR"/>
    <property type="match status" value="1"/>
</dbReference>
<dbReference type="Pfam" id="PF00392">
    <property type="entry name" value="GntR"/>
    <property type="match status" value="1"/>
</dbReference>
<dbReference type="InterPro" id="IPR008920">
    <property type="entry name" value="TF_FadR/GntR_C"/>
</dbReference>
<dbReference type="Pfam" id="PF07729">
    <property type="entry name" value="FCD"/>
    <property type="match status" value="1"/>
</dbReference>
<dbReference type="InterPro" id="IPR036388">
    <property type="entry name" value="WH-like_DNA-bd_sf"/>
</dbReference>
<dbReference type="EMBL" id="CACSIP010000003">
    <property type="protein sequence ID" value="CAA0091691.1"/>
    <property type="molecule type" value="Genomic_DNA"/>
</dbReference>
<name>A0A5S9NLW6_MYCVN</name>
<evidence type="ECO:0000259" key="5">
    <source>
        <dbReference type="PROSITE" id="PS50949"/>
    </source>
</evidence>
<evidence type="ECO:0000256" key="4">
    <source>
        <dbReference type="SAM" id="MobiDB-lite"/>
    </source>
</evidence>
<keyword evidence="7" id="KW-1185">Reference proteome</keyword>
<dbReference type="RefSeq" id="WP_159229031.1">
    <property type="nucleotide sequence ID" value="NZ_CACSIP010000003.1"/>
</dbReference>
<keyword evidence="3" id="KW-0804">Transcription</keyword>
<dbReference type="SUPFAM" id="SSF46785">
    <property type="entry name" value="Winged helix' DNA-binding domain"/>
    <property type="match status" value="1"/>
</dbReference>
<dbReference type="SUPFAM" id="SSF48008">
    <property type="entry name" value="GntR ligand-binding domain-like"/>
    <property type="match status" value="1"/>
</dbReference>
<keyword evidence="1" id="KW-0805">Transcription regulation</keyword>
<evidence type="ECO:0000313" key="6">
    <source>
        <dbReference type="EMBL" id="CAA0091691.1"/>
    </source>
</evidence>
<evidence type="ECO:0000313" key="7">
    <source>
        <dbReference type="Proteomes" id="UP000430146"/>
    </source>
</evidence>
<organism evidence="6 7">
    <name type="scientific">Mycolicibacterium vanbaalenii</name>
    <name type="common">Mycobacterium vanbaalenii</name>
    <dbReference type="NCBI Taxonomy" id="110539"/>
    <lineage>
        <taxon>Bacteria</taxon>
        <taxon>Bacillati</taxon>
        <taxon>Actinomycetota</taxon>
        <taxon>Actinomycetes</taxon>
        <taxon>Mycobacteriales</taxon>
        <taxon>Mycobacteriaceae</taxon>
        <taxon>Mycolicibacterium</taxon>
    </lineage>
</organism>
<dbReference type="OrthoDB" id="120836at2"/>
<dbReference type="PROSITE" id="PS50949">
    <property type="entry name" value="HTH_GNTR"/>
    <property type="match status" value="1"/>
</dbReference>
<proteinExistence type="predicted"/>
<evidence type="ECO:0000256" key="3">
    <source>
        <dbReference type="ARBA" id="ARBA00023163"/>
    </source>
</evidence>
<dbReference type="SMART" id="SM00895">
    <property type="entry name" value="FCD"/>
    <property type="match status" value="1"/>
</dbReference>
<dbReference type="PANTHER" id="PTHR43537">
    <property type="entry name" value="TRANSCRIPTIONAL REGULATOR, GNTR FAMILY"/>
    <property type="match status" value="1"/>
</dbReference>
<sequence length="258" mass="27904">MAKSDGGLRTDAAAAVSREKPKQVADDLRREILDGELAEGDSLGTEAELIGRFGVSRPSLREALRILEAEGLISIVRGVLGGVSVHRPDRRVTARAAALVLQSRSVDLADVFEASTIIEPAAARSVAYSRGRTRAAKQLRGIITVQKRDIDDAVAFTNAQVSFHEAIVALAGNRTLTLIAEMLNEVIGRAVQDVIEQSRRQDVNARRRAVRAHEILVQLIEAGEGDAAQVHWNSHMGRLRRSLLGEHASSVVALTPHI</sequence>
<dbReference type="GO" id="GO:0003700">
    <property type="term" value="F:DNA-binding transcription factor activity"/>
    <property type="evidence" value="ECO:0007669"/>
    <property type="project" value="InterPro"/>
</dbReference>
<keyword evidence="2" id="KW-0238">DNA-binding</keyword>
<feature type="region of interest" description="Disordered" evidence="4">
    <location>
        <begin position="1"/>
        <end position="24"/>
    </location>
</feature>
<dbReference type="InterPro" id="IPR011711">
    <property type="entry name" value="GntR_C"/>
</dbReference>
<dbReference type="AlphaFoldDB" id="A0A5S9NLW6"/>
<gene>
    <name evidence="6" type="primary">nanR_2</name>
    <name evidence="6" type="ORF">AELLOGFF_02697</name>
</gene>
<dbReference type="CDD" id="cd07377">
    <property type="entry name" value="WHTH_GntR"/>
    <property type="match status" value="1"/>
</dbReference>
<dbReference type="InterPro" id="IPR036390">
    <property type="entry name" value="WH_DNA-bd_sf"/>
</dbReference>
<evidence type="ECO:0000256" key="1">
    <source>
        <dbReference type="ARBA" id="ARBA00023015"/>
    </source>
</evidence>
<reference evidence="6 7" key="1">
    <citation type="submission" date="2019-11" db="EMBL/GenBank/DDBJ databases">
        <authorList>
            <person name="Holert J."/>
        </authorList>
    </citation>
    <scope>NUCLEOTIDE SEQUENCE [LARGE SCALE GENOMIC DNA]</scope>
    <source>
        <strain evidence="6">BC8_1</strain>
    </source>
</reference>
<dbReference type="PRINTS" id="PR00035">
    <property type="entry name" value="HTHGNTR"/>
</dbReference>
<dbReference type="Gene3D" id="1.10.10.10">
    <property type="entry name" value="Winged helix-like DNA-binding domain superfamily/Winged helix DNA-binding domain"/>
    <property type="match status" value="1"/>
</dbReference>
<dbReference type="Gene3D" id="1.20.120.530">
    <property type="entry name" value="GntR ligand-binding domain-like"/>
    <property type="match status" value="1"/>
</dbReference>
<dbReference type="GO" id="GO:0003677">
    <property type="term" value="F:DNA binding"/>
    <property type="evidence" value="ECO:0007669"/>
    <property type="project" value="UniProtKB-KW"/>
</dbReference>
<dbReference type="InterPro" id="IPR000524">
    <property type="entry name" value="Tscrpt_reg_HTH_GntR"/>
</dbReference>
<accession>A0A5S9NLW6</accession>
<dbReference type="PANTHER" id="PTHR43537:SF5">
    <property type="entry name" value="UXU OPERON TRANSCRIPTIONAL REGULATOR"/>
    <property type="match status" value="1"/>
</dbReference>
<dbReference type="Proteomes" id="UP000430146">
    <property type="component" value="Unassembled WGS sequence"/>
</dbReference>
<protein>
    <submittedName>
        <fullName evidence="6">HTH-type transcriptional repressor NanR</fullName>
    </submittedName>
</protein>